<dbReference type="InterPro" id="IPR021254">
    <property type="entry name" value="DUF2806"/>
</dbReference>
<dbReference type="Proteomes" id="UP000652074">
    <property type="component" value="Unassembled WGS sequence"/>
</dbReference>
<keyword evidence="2" id="KW-1185">Reference proteome</keyword>
<protein>
    <submittedName>
        <fullName evidence="1">DUF2806 domain-containing protein</fullName>
    </submittedName>
</protein>
<dbReference type="RefSeq" id="WP_169208317.1">
    <property type="nucleotide sequence ID" value="NZ_CP059560.1"/>
</dbReference>
<comment type="caution">
    <text evidence="1">The sequence shown here is derived from an EMBL/GenBank/DDBJ whole genome shotgun (WGS) entry which is preliminary data.</text>
</comment>
<organism evidence="1 2">
    <name type="scientific">Aromatoleum petrolei</name>
    <dbReference type="NCBI Taxonomy" id="76116"/>
    <lineage>
        <taxon>Bacteria</taxon>
        <taxon>Pseudomonadati</taxon>
        <taxon>Pseudomonadota</taxon>
        <taxon>Betaproteobacteria</taxon>
        <taxon>Rhodocyclales</taxon>
        <taxon>Rhodocyclaceae</taxon>
        <taxon>Aromatoleum</taxon>
    </lineage>
</organism>
<name>A0ABX1MWQ4_9RHOO</name>
<sequence>MDVPGEKLLIKLWDSIADKGIGSLLKPWQMRREGRTAIDMRREELLVLAQAEVDAEAIRSGQKFLLPDGTVSEQQSAPVLLPSSPTQPLLLPSIDQVAQQNARIEAIRREISLAKVVVFAEQELVHDTQEPPEEKVSDDWLHRWREHAAGVSSDELQSLWGKILAGEIKKPGRYSPRTLEFLKNLSQDEAKAIERLSPFVINDIIFRDDETLLESQGVPFSLLFSMQELGVVSGVEALGLEVVWPSIANDHFERALVSYGRVLLVKHADPARQLKLQIYQVTSLGRQILRLGNFQPNETYLRALGTSIKSQGFDVAIGDCRPAGDNRITLLNMQPL</sequence>
<proteinExistence type="predicted"/>
<evidence type="ECO:0000313" key="2">
    <source>
        <dbReference type="Proteomes" id="UP000652074"/>
    </source>
</evidence>
<accession>A0ABX1MWQ4</accession>
<dbReference type="Pfam" id="PF10987">
    <property type="entry name" value="DUF2806"/>
    <property type="match status" value="1"/>
</dbReference>
<reference evidence="1 2" key="1">
    <citation type="submission" date="2019-12" db="EMBL/GenBank/DDBJ databases">
        <title>Comparative genomics gives insights into the taxonomy of the Azoarcus-Aromatoleum group and reveals separate origins of nif in the plant-associated Azoarcus and non-plant-associated Aromatoleum sub-groups.</title>
        <authorList>
            <person name="Lafos M."/>
            <person name="Maluk M."/>
            <person name="Batista M."/>
            <person name="Junghare M."/>
            <person name="Carmona M."/>
            <person name="Faoro H."/>
            <person name="Cruz L.M."/>
            <person name="Battistoni F."/>
            <person name="De Souza E."/>
            <person name="Pedrosa F."/>
            <person name="Chen W.-M."/>
            <person name="Poole P.S."/>
            <person name="Dixon R.A."/>
            <person name="James E.K."/>
        </authorList>
    </citation>
    <scope>NUCLEOTIDE SEQUENCE [LARGE SCALE GENOMIC DNA]</scope>
    <source>
        <strain evidence="1 2">ToN1</strain>
    </source>
</reference>
<dbReference type="EMBL" id="WTVR01000060">
    <property type="protein sequence ID" value="NMF90988.1"/>
    <property type="molecule type" value="Genomic_DNA"/>
</dbReference>
<gene>
    <name evidence="1" type="ORF">GPA26_21225</name>
</gene>
<evidence type="ECO:0000313" key="1">
    <source>
        <dbReference type="EMBL" id="NMF90988.1"/>
    </source>
</evidence>